<proteinExistence type="predicted"/>
<evidence type="ECO:0008006" key="4">
    <source>
        <dbReference type="Google" id="ProtNLM"/>
    </source>
</evidence>
<evidence type="ECO:0000313" key="3">
    <source>
        <dbReference type="Proteomes" id="UP000030759"/>
    </source>
</evidence>
<feature type="compositionally biased region" description="Basic and acidic residues" evidence="1">
    <location>
        <begin position="252"/>
        <end position="263"/>
    </location>
</feature>
<feature type="region of interest" description="Disordered" evidence="1">
    <location>
        <begin position="207"/>
        <end position="281"/>
    </location>
</feature>
<feature type="region of interest" description="Disordered" evidence="1">
    <location>
        <begin position="335"/>
        <end position="393"/>
    </location>
</feature>
<dbReference type="PANTHER" id="PTHR33517:SF3">
    <property type="entry name" value="PROTEIN FAM170A"/>
    <property type="match status" value="1"/>
</dbReference>
<dbReference type="Proteomes" id="UP000030759">
    <property type="component" value="Unassembled WGS sequence"/>
</dbReference>
<feature type="compositionally biased region" description="Polar residues" evidence="1">
    <location>
        <begin position="237"/>
        <end position="246"/>
    </location>
</feature>
<organism evidence="2 3">
    <name type="scientific">Cricetulus griseus</name>
    <name type="common">Chinese hamster</name>
    <name type="synonym">Cricetulus barabensis griseus</name>
    <dbReference type="NCBI Taxonomy" id="10029"/>
    <lineage>
        <taxon>Eukaryota</taxon>
        <taxon>Metazoa</taxon>
        <taxon>Chordata</taxon>
        <taxon>Craniata</taxon>
        <taxon>Vertebrata</taxon>
        <taxon>Euteleostomi</taxon>
        <taxon>Mammalia</taxon>
        <taxon>Eutheria</taxon>
        <taxon>Euarchontoglires</taxon>
        <taxon>Glires</taxon>
        <taxon>Rodentia</taxon>
        <taxon>Myomorpha</taxon>
        <taxon>Muroidea</taxon>
        <taxon>Cricetidae</taxon>
        <taxon>Cricetinae</taxon>
        <taxon>Cricetulus</taxon>
    </lineage>
</organism>
<dbReference type="Pfam" id="PF17734">
    <property type="entry name" value="Spt46"/>
    <property type="match status" value="1"/>
</dbReference>
<dbReference type="InterPro" id="IPR040879">
    <property type="entry name" value="Spt46-like"/>
</dbReference>
<dbReference type="GO" id="GO:0009566">
    <property type="term" value="P:fertilization"/>
    <property type="evidence" value="ECO:0007669"/>
    <property type="project" value="TreeGrafter"/>
</dbReference>
<accession>A0A061IFN9</accession>
<dbReference type="EMBL" id="KE669536">
    <property type="protein sequence ID" value="ERE82744.1"/>
    <property type="molecule type" value="Genomic_DNA"/>
</dbReference>
<feature type="region of interest" description="Disordered" evidence="1">
    <location>
        <begin position="58"/>
        <end position="102"/>
    </location>
</feature>
<sequence length="393" mass="43897">MNSTGGMKASKSEMGLLGKFIEVTSIQSITSSNYFEPTDTAKKSSILQVTILAETMKRRQKRKHLEIEESEEADEKSEGISKSQEDVPQPESTGVAKAQSPGVGEVSSASEYFSCVSSPHKLIHRKFCRVAQHRRTRKSQQDSSISTFPLELVPEGDATNVTSQRPFSSCPSYKTCVSSLCTDKDDKGMKIYYMQVQMKKGVVVSWDTKETSESPEKQPRMEEATLPDGVWVGTPPSDVSTRNPLSDSEPSGEEKEHEEKPESDSPPGSPMIEERPRAKTPDWLVTMENGYRCMACCRGFATIENLQEHVQYGIREGFSCHVFHLTMAQMIGNAASESTQKEEENNNKEKENHKEKKTEEQQPKEENGTKQPWSQCPGCMFDSPKDRSEQGLG</sequence>
<feature type="compositionally biased region" description="Basic and acidic residues" evidence="1">
    <location>
        <begin position="383"/>
        <end position="393"/>
    </location>
</feature>
<evidence type="ECO:0000256" key="1">
    <source>
        <dbReference type="SAM" id="MobiDB-lite"/>
    </source>
</evidence>
<dbReference type="AlphaFoldDB" id="A0A061IFN9"/>
<dbReference type="PANTHER" id="PTHR33517">
    <property type="entry name" value="PROTEIN FAM170B-RELATED"/>
    <property type="match status" value="1"/>
</dbReference>
<name>A0A061IFN9_CRIGR</name>
<feature type="compositionally biased region" description="Basic and acidic residues" evidence="1">
    <location>
        <begin position="76"/>
        <end position="85"/>
    </location>
</feature>
<protein>
    <recommendedName>
        <fullName evidence="4">FAM170A</fullName>
    </recommendedName>
</protein>
<gene>
    <name evidence="2" type="ORF">H671_2g7221</name>
</gene>
<evidence type="ECO:0000313" key="2">
    <source>
        <dbReference type="EMBL" id="ERE82744.1"/>
    </source>
</evidence>
<dbReference type="GO" id="GO:0005634">
    <property type="term" value="C:nucleus"/>
    <property type="evidence" value="ECO:0007669"/>
    <property type="project" value="TreeGrafter"/>
</dbReference>
<feature type="compositionally biased region" description="Basic and acidic residues" evidence="1">
    <location>
        <begin position="207"/>
        <end position="223"/>
    </location>
</feature>
<reference evidence="3" key="1">
    <citation type="journal article" date="2013" name="Nat. Biotechnol.">
        <title>Chinese hamster genome sequenced from sorted chromosomes.</title>
        <authorList>
            <person name="Brinkrolf K."/>
            <person name="Rupp O."/>
            <person name="Laux H."/>
            <person name="Kollin F."/>
            <person name="Ernst W."/>
            <person name="Linke B."/>
            <person name="Kofler R."/>
            <person name="Romand S."/>
            <person name="Hesse F."/>
            <person name="Budach W.E."/>
            <person name="Galosy S."/>
            <person name="Muller D."/>
            <person name="Noll T."/>
            <person name="Wienberg J."/>
            <person name="Jostock T."/>
            <person name="Leonard M."/>
            <person name="Grillari J."/>
            <person name="Tauch A."/>
            <person name="Goesmann A."/>
            <person name="Helk B."/>
            <person name="Mott J.E."/>
            <person name="Puhler A."/>
            <person name="Borth N."/>
        </authorList>
    </citation>
    <scope>NUCLEOTIDE SEQUENCE [LARGE SCALE GENOMIC DNA]</scope>
    <source>
        <strain evidence="3">17A/GY</strain>
    </source>
</reference>
<feature type="compositionally biased region" description="Basic and acidic residues" evidence="1">
    <location>
        <begin position="339"/>
        <end position="368"/>
    </location>
</feature>